<dbReference type="AlphaFoldDB" id="A0A1M6LHU3"/>
<name>A0A1M6LHU3_9CLOT</name>
<dbReference type="SUPFAM" id="SSF102198">
    <property type="entry name" value="Putative cyclase"/>
    <property type="match status" value="1"/>
</dbReference>
<protein>
    <submittedName>
        <fullName evidence="1">Putative cyclase</fullName>
    </submittedName>
</protein>
<sequence>MIIDLTTKCKMELIEPWLRRQENKHIAMGHVGTHLDTYLKSQIPLEYFKRRGVLVNTTAFSEKREINKNDIDLENIKKGDFVIFRTDRIKKVYGTKEYFENHPQLSHELIKELCHRKVSFIGIDTAGIRQGEEHTPADKLCEDNNIYVIENLSNLDKITSKDFLVYTMWIDDKEATGLKCKVICEELI</sequence>
<evidence type="ECO:0000313" key="2">
    <source>
        <dbReference type="Proteomes" id="UP000184310"/>
    </source>
</evidence>
<keyword evidence="2" id="KW-1185">Reference proteome</keyword>
<dbReference type="GO" id="GO:0004061">
    <property type="term" value="F:arylformamidase activity"/>
    <property type="evidence" value="ECO:0007669"/>
    <property type="project" value="InterPro"/>
</dbReference>
<accession>A0A1M6LHU3</accession>
<dbReference type="Gene3D" id="3.50.30.50">
    <property type="entry name" value="Putative cyclase"/>
    <property type="match status" value="1"/>
</dbReference>
<reference evidence="1 2" key="1">
    <citation type="submission" date="2016-11" db="EMBL/GenBank/DDBJ databases">
        <authorList>
            <person name="Jaros S."/>
            <person name="Januszkiewicz K."/>
            <person name="Wedrychowicz H."/>
        </authorList>
    </citation>
    <scope>NUCLEOTIDE SEQUENCE [LARGE SCALE GENOMIC DNA]</scope>
    <source>
        <strain evidence="1 2">DSM 21758</strain>
    </source>
</reference>
<gene>
    <name evidence="1" type="ORF">SAMN02745163_02386</name>
</gene>
<dbReference type="Proteomes" id="UP000184310">
    <property type="component" value="Unassembled WGS sequence"/>
</dbReference>
<organism evidence="1 2">
    <name type="scientific">Clostridium cavendishii DSM 21758</name>
    <dbReference type="NCBI Taxonomy" id="1121302"/>
    <lineage>
        <taxon>Bacteria</taxon>
        <taxon>Bacillati</taxon>
        <taxon>Bacillota</taxon>
        <taxon>Clostridia</taxon>
        <taxon>Eubacteriales</taxon>
        <taxon>Clostridiaceae</taxon>
        <taxon>Clostridium</taxon>
    </lineage>
</organism>
<dbReference type="GO" id="GO:0019441">
    <property type="term" value="P:L-tryptophan catabolic process to kynurenine"/>
    <property type="evidence" value="ECO:0007669"/>
    <property type="project" value="InterPro"/>
</dbReference>
<proteinExistence type="predicted"/>
<dbReference type="EMBL" id="FQZB01000010">
    <property type="protein sequence ID" value="SHJ70754.1"/>
    <property type="molecule type" value="Genomic_DNA"/>
</dbReference>
<dbReference type="OrthoDB" id="1118163at2"/>
<dbReference type="Pfam" id="PF04199">
    <property type="entry name" value="Cyclase"/>
    <property type="match status" value="1"/>
</dbReference>
<dbReference type="InterPro" id="IPR037175">
    <property type="entry name" value="KFase_sf"/>
</dbReference>
<dbReference type="RefSeq" id="WP_072987674.1">
    <property type="nucleotide sequence ID" value="NZ_FQZB01000010.1"/>
</dbReference>
<evidence type="ECO:0000313" key="1">
    <source>
        <dbReference type="EMBL" id="SHJ70754.1"/>
    </source>
</evidence>
<dbReference type="InterPro" id="IPR007325">
    <property type="entry name" value="KFase/CYL"/>
</dbReference>
<dbReference type="STRING" id="1121302.SAMN02745163_02386"/>